<organism evidence="1 2">
    <name type="scientific">Desulforamulus ruminis (strain ATCC 23193 / DSM 2154 / NCIMB 8452 / DL)</name>
    <name type="common">Desulfotomaculum ruminis</name>
    <dbReference type="NCBI Taxonomy" id="696281"/>
    <lineage>
        <taxon>Bacteria</taxon>
        <taxon>Bacillati</taxon>
        <taxon>Bacillota</taxon>
        <taxon>Clostridia</taxon>
        <taxon>Eubacteriales</taxon>
        <taxon>Peptococcaceae</taxon>
        <taxon>Desulforamulus</taxon>
    </lineage>
</organism>
<keyword evidence="2" id="KW-1185">Reference proteome</keyword>
<accession>F6DKT4</accession>
<reference evidence="1 2" key="2">
    <citation type="journal article" date="2012" name="Stand. Genomic Sci.">
        <title>Complete genome sequence of the sulfate-reducing firmicute Desulfotomaculum ruminis type strain (DL(T)).</title>
        <authorList>
            <person name="Spring S."/>
            <person name="Visser M."/>
            <person name="Lu M."/>
            <person name="Copeland A."/>
            <person name="Lapidus A."/>
            <person name="Lucas S."/>
            <person name="Cheng J.F."/>
            <person name="Han C."/>
            <person name="Tapia R."/>
            <person name="Goodwin L.A."/>
            <person name="Pitluck S."/>
            <person name="Ivanova N."/>
            <person name="Land M."/>
            <person name="Hauser L."/>
            <person name="Larimer F."/>
            <person name="Rohde M."/>
            <person name="Goker M."/>
            <person name="Detter J.C."/>
            <person name="Kyrpides N.C."/>
            <person name="Woyke T."/>
            <person name="Schaap P.J."/>
            <person name="Plugge C.M."/>
            <person name="Muyzer G."/>
            <person name="Kuever J."/>
            <person name="Pereira I.A."/>
            <person name="Parshina S.N."/>
            <person name="Bernier-Latmani R."/>
            <person name="Stams A.J."/>
            <person name="Klenk H.P."/>
        </authorList>
    </citation>
    <scope>NUCLEOTIDE SEQUENCE [LARGE SCALE GENOMIC DNA]</scope>
    <source>
        <strain evidence="2">ATCC 23193 / DSM 2154 / NCIB 8452 / DL</strain>
    </source>
</reference>
<evidence type="ECO:0000313" key="1">
    <source>
        <dbReference type="EMBL" id="AEG60459.1"/>
    </source>
</evidence>
<dbReference type="AlphaFoldDB" id="F6DKT4"/>
<reference evidence="2" key="1">
    <citation type="submission" date="2011-05" db="EMBL/GenBank/DDBJ databases">
        <title>Complete sequence of Desulfotomaculum ruminis DSM 2154.</title>
        <authorList>
            <person name="Lucas S."/>
            <person name="Copeland A."/>
            <person name="Lapidus A."/>
            <person name="Cheng J.-F."/>
            <person name="Goodwin L."/>
            <person name="Pitluck S."/>
            <person name="Lu M."/>
            <person name="Detter J.C."/>
            <person name="Han C."/>
            <person name="Tapia R."/>
            <person name="Land M."/>
            <person name="Hauser L."/>
            <person name="Kyrpides N."/>
            <person name="Ivanova N."/>
            <person name="Mikhailova N."/>
            <person name="Pagani I."/>
            <person name="Stams A.J.M."/>
            <person name="Plugge C.M."/>
            <person name="Muyzer G."/>
            <person name="Kuever J."/>
            <person name="Parshina S.N."/>
            <person name="Ivanova A.E."/>
            <person name="Nazina T.N."/>
            <person name="Brambilla E."/>
            <person name="Spring S."/>
            <person name="Klenk H.-P."/>
            <person name="Woyke T."/>
        </authorList>
    </citation>
    <scope>NUCLEOTIDE SEQUENCE [LARGE SCALE GENOMIC DNA]</scope>
    <source>
        <strain evidence="2">ATCC 23193 / DSM 2154 / NCIB 8452 / DL</strain>
    </source>
</reference>
<dbReference type="HOGENOM" id="CLU_2914997_0_0_9"/>
<dbReference type="Proteomes" id="UP000009234">
    <property type="component" value="Chromosome"/>
</dbReference>
<protein>
    <submittedName>
        <fullName evidence="1">Uncharacterized protein</fullName>
    </submittedName>
</protein>
<name>F6DKT4_DESRL</name>
<dbReference type="KEGG" id="dru:Desru_2210"/>
<sequence>MGHFFKFNPGQYHQESAEEIQPEIKSKKAPDLTAPQEWAGCEIEHEMAGFAKRNKNTRPSD</sequence>
<proteinExistence type="predicted"/>
<dbReference type="EMBL" id="CP002780">
    <property type="protein sequence ID" value="AEG60459.1"/>
    <property type="molecule type" value="Genomic_DNA"/>
</dbReference>
<dbReference type="RefSeq" id="WP_013842218.1">
    <property type="nucleotide sequence ID" value="NC_015589.1"/>
</dbReference>
<evidence type="ECO:0000313" key="2">
    <source>
        <dbReference type="Proteomes" id="UP000009234"/>
    </source>
</evidence>
<gene>
    <name evidence="1" type="ordered locus">Desru_2210</name>
</gene>